<dbReference type="Proteomes" id="UP000659697">
    <property type="component" value="Unassembled WGS sequence"/>
</dbReference>
<proteinExistence type="predicted"/>
<evidence type="ECO:0000256" key="1">
    <source>
        <dbReference type="SAM" id="SignalP"/>
    </source>
</evidence>
<dbReference type="Pfam" id="PF20616">
    <property type="entry name" value="Caps_syn_GfcC_N"/>
    <property type="match status" value="1"/>
</dbReference>
<evidence type="ECO:0008006" key="6">
    <source>
        <dbReference type="Google" id="ProtNLM"/>
    </source>
</evidence>
<dbReference type="RefSeq" id="WP_189432269.1">
    <property type="nucleotide sequence ID" value="NZ_BNAO01000003.1"/>
</dbReference>
<dbReference type="InterPro" id="IPR046459">
    <property type="entry name" value="Caps_syn_GfcC_N"/>
</dbReference>
<feature type="signal peptide" evidence="1">
    <location>
        <begin position="1"/>
        <end position="21"/>
    </location>
</feature>
<feature type="domain" description="Capsule biosynthesis GfcC-like N-terminal" evidence="3">
    <location>
        <begin position="24"/>
        <end position="138"/>
    </location>
</feature>
<dbReference type="Gene3D" id="3.10.560.10">
    <property type="entry name" value="Outer membrane lipoprotein wza domain like"/>
    <property type="match status" value="1"/>
</dbReference>
<protein>
    <recommendedName>
        <fullName evidence="6">Capsule biosynthesis GfcC-like C-terminal domain-containing protein</fullName>
    </recommendedName>
</protein>
<name>A0ABQ3L093_9ALTE</name>
<keyword evidence="1" id="KW-0732">Signal</keyword>
<evidence type="ECO:0000259" key="2">
    <source>
        <dbReference type="Pfam" id="PF06251"/>
    </source>
</evidence>
<dbReference type="InterPro" id="IPR010425">
    <property type="entry name" value="Caps_synth_GfcC-like_C"/>
</dbReference>
<gene>
    <name evidence="4" type="ORF">GCM10010919_17080</name>
</gene>
<dbReference type="EMBL" id="BNAO01000003">
    <property type="protein sequence ID" value="GHG67986.1"/>
    <property type="molecule type" value="Genomic_DNA"/>
</dbReference>
<dbReference type="Pfam" id="PF06251">
    <property type="entry name" value="Caps_syn_GfcC_C"/>
    <property type="match status" value="1"/>
</dbReference>
<comment type="caution">
    <text evidence="4">The sequence shown here is derived from an EMBL/GenBank/DDBJ whole genome shotgun (WGS) entry which is preliminary data.</text>
</comment>
<sequence>MKPLITSLLTALVLVSGSALANTRVTLNGQVLEYQTPPRLATLLAELPASADYYWPAAALYRADASLEQDRVEVLNGLARLMQSRNTVLSRTASVLHTEIKQWRLAKRVNINIDFDQARRARFANPRLTEGEFWLHVPKRAHAVHVFGAVLNPGMKPLMADADAYRRQGMAASVADNSIVILGRLNGSTEQRGIAYWNNQHAAVYPGEWVFVPFGRSVLPAAHRQLNDKIAVLATNRVPL</sequence>
<organism evidence="4 5">
    <name type="scientific">Alishewanella longhuensis</name>
    <dbReference type="NCBI Taxonomy" id="1091037"/>
    <lineage>
        <taxon>Bacteria</taxon>
        <taxon>Pseudomonadati</taxon>
        <taxon>Pseudomonadota</taxon>
        <taxon>Gammaproteobacteria</taxon>
        <taxon>Alteromonadales</taxon>
        <taxon>Alteromonadaceae</taxon>
        <taxon>Alishewanella</taxon>
    </lineage>
</organism>
<keyword evidence="5" id="KW-1185">Reference proteome</keyword>
<accession>A0ABQ3L093</accession>
<feature type="chain" id="PRO_5047045635" description="Capsule biosynthesis GfcC-like C-terminal domain-containing protein" evidence="1">
    <location>
        <begin position="22"/>
        <end position="240"/>
    </location>
</feature>
<reference evidence="5" key="1">
    <citation type="journal article" date="2019" name="Int. J. Syst. Evol. Microbiol.">
        <title>The Global Catalogue of Microorganisms (GCM) 10K type strain sequencing project: providing services to taxonomists for standard genome sequencing and annotation.</title>
        <authorList>
            <consortium name="The Broad Institute Genomics Platform"/>
            <consortium name="The Broad Institute Genome Sequencing Center for Infectious Disease"/>
            <person name="Wu L."/>
            <person name="Ma J."/>
        </authorList>
    </citation>
    <scope>NUCLEOTIDE SEQUENCE [LARGE SCALE GENOMIC DNA]</scope>
    <source>
        <strain evidence="5">CGMCC 1.7003</strain>
    </source>
</reference>
<feature type="domain" description="Capsule biosynthesis GfcC-like C-terminal" evidence="2">
    <location>
        <begin position="161"/>
        <end position="239"/>
    </location>
</feature>
<evidence type="ECO:0000259" key="3">
    <source>
        <dbReference type="Pfam" id="PF20616"/>
    </source>
</evidence>
<evidence type="ECO:0000313" key="4">
    <source>
        <dbReference type="EMBL" id="GHG67986.1"/>
    </source>
</evidence>
<evidence type="ECO:0000313" key="5">
    <source>
        <dbReference type="Proteomes" id="UP000659697"/>
    </source>
</evidence>